<evidence type="ECO:0000313" key="1">
    <source>
        <dbReference type="EMBL" id="SNR32290.1"/>
    </source>
</evidence>
<keyword evidence="2" id="KW-1185">Reference proteome</keyword>
<dbReference type="EMBL" id="FZNT01000001">
    <property type="protein sequence ID" value="SNR32290.1"/>
    <property type="molecule type" value="Genomic_DNA"/>
</dbReference>
<gene>
    <name evidence="1" type="ORF">SAMN06265371_101254</name>
</gene>
<dbReference type="InterPro" id="IPR041881">
    <property type="entry name" value="PqqD_sf"/>
</dbReference>
<dbReference type="InterPro" id="IPR008792">
    <property type="entry name" value="PQQD"/>
</dbReference>
<dbReference type="OrthoDB" id="5373226at2"/>
<dbReference type="RefSeq" id="WP_089379919.1">
    <property type="nucleotide sequence ID" value="NZ_FZNT01000001.1"/>
</dbReference>
<protein>
    <submittedName>
        <fullName evidence="1">Coenzyme PQQ synthesis protein D (PqqD)</fullName>
    </submittedName>
</protein>
<accession>A0A238VD05</accession>
<dbReference type="AlphaFoldDB" id="A0A238VD05"/>
<dbReference type="Proteomes" id="UP000198384">
    <property type="component" value="Unassembled WGS sequence"/>
</dbReference>
<proteinExistence type="predicted"/>
<reference evidence="1 2" key="1">
    <citation type="submission" date="2017-06" db="EMBL/GenBank/DDBJ databases">
        <authorList>
            <person name="Kim H.J."/>
            <person name="Triplett B.A."/>
        </authorList>
    </citation>
    <scope>NUCLEOTIDE SEQUENCE [LARGE SCALE GENOMIC DNA]</scope>
    <source>
        <strain evidence="1 2">DSM 29150</strain>
    </source>
</reference>
<organism evidence="1 2">
    <name type="scientific">Lutibacter agarilyticus</name>
    <dbReference type="NCBI Taxonomy" id="1109740"/>
    <lineage>
        <taxon>Bacteria</taxon>
        <taxon>Pseudomonadati</taxon>
        <taxon>Bacteroidota</taxon>
        <taxon>Flavobacteriia</taxon>
        <taxon>Flavobacteriales</taxon>
        <taxon>Flavobacteriaceae</taxon>
        <taxon>Lutibacter</taxon>
    </lineage>
</organism>
<sequence length="79" mass="8919">MSKLNALAISDNGFIFKPSTGESFITNEIGLFIIQLLKSGKKADEIIQEIIQDFEVDNLTAGKDLYEFLDFLKKENMTD</sequence>
<name>A0A238VD05_9FLAO</name>
<dbReference type="Pfam" id="PF05402">
    <property type="entry name" value="PqqD"/>
    <property type="match status" value="1"/>
</dbReference>
<dbReference type="Gene3D" id="1.10.10.1150">
    <property type="entry name" value="Coenzyme PQQ synthesis protein D (PqqD)"/>
    <property type="match status" value="1"/>
</dbReference>
<evidence type="ECO:0000313" key="2">
    <source>
        <dbReference type="Proteomes" id="UP000198384"/>
    </source>
</evidence>